<gene>
    <name evidence="2" type="ORF">SHM7688_03486</name>
</gene>
<evidence type="ECO:0000256" key="1">
    <source>
        <dbReference type="SAM" id="Phobius"/>
    </source>
</evidence>
<organism evidence="2 3">
    <name type="scientific">Shimia marina</name>
    <dbReference type="NCBI Taxonomy" id="321267"/>
    <lineage>
        <taxon>Bacteria</taxon>
        <taxon>Pseudomonadati</taxon>
        <taxon>Pseudomonadota</taxon>
        <taxon>Alphaproteobacteria</taxon>
        <taxon>Rhodobacterales</taxon>
        <taxon>Roseobacteraceae</taxon>
    </lineage>
</organism>
<keyword evidence="1" id="KW-1133">Transmembrane helix</keyword>
<evidence type="ECO:0008006" key="4">
    <source>
        <dbReference type="Google" id="ProtNLM"/>
    </source>
</evidence>
<accession>A0A0P1EU18</accession>
<dbReference type="AlphaFoldDB" id="A0A0P1EU18"/>
<dbReference type="OrthoDB" id="7867799at2"/>
<dbReference type="RefSeq" id="WP_083499099.1">
    <property type="nucleotide sequence ID" value="NZ_CYPW01000032.1"/>
</dbReference>
<proteinExistence type="predicted"/>
<evidence type="ECO:0000313" key="3">
    <source>
        <dbReference type="Proteomes" id="UP000054823"/>
    </source>
</evidence>
<protein>
    <recommendedName>
        <fullName evidence="4">DUF1127 domain-containing protein</fullName>
    </recommendedName>
</protein>
<sequence length="74" mass="8057">MALTDTHSSAPLSLGKILAAPFVAIGNFLVAMMENNSRVQHVQALNALSDAELAERGLKRDDIVAHVFRDMMHV</sequence>
<dbReference type="EMBL" id="CYPW01000032">
    <property type="protein sequence ID" value="CUH54017.1"/>
    <property type="molecule type" value="Genomic_DNA"/>
</dbReference>
<dbReference type="Proteomes" id="UP000054823">
    <property type="component" value="Unassembled WGS sequence"/>
</dbReference>
<dbReference type="STRING" id="321267.SHM7688_03486"/>
<keyword evidence="1" id="KW-0812">Transmembrane</keyword>
<keyword evidence="3" id="KW-1185">Reference proteome</keyword>
<evidence type="ECO:0000313" key="2">
    <source>
        <dbReference type="EMBL" id="CUH54017.1"/>
    </source>
</evidence>
<name>A0A0P1EU18_9RHOB</name>
<reference evidence="2 3" key="1">
    <citation type="submission" date="2015-09" db="EMBL/GenBank/DDBJ databases">
        <authorList>
            <consortium name="Swine Surveillance"/>
        </authorList>
    </citation>
    <scope>NUCLEOTIDE SEQUENCE [LARGE SCALE GENOMIC DNA]</scope>
    <source>
        <strain evidence="2 3">CECT 7688</strain>
    </source>
</reference>
<feature type="transmembrane region" description="Helical" evidence="1">
    <location>
        <begin position="12"/>
        <end position="31"/>
    </location>
</feature>
<keyword evidence="1" id="KW-0472">Membrane</keyword>